<evidence type="ECO:0000313" key="2">
    <source>
        <dbReference type="Proteomes" id="UP000476411"/>
    </source>
</evidence>
<name>A0A6B9ZCU4_9BACT</name>
<protein>
    <submittedName>
        <fullName evidence="1">Uncharacterized protein</fullName>
    </submittedName>
</protein>
<proteinExistence type="predicted"/>
<organism evidence="1 2">
    <name type="scientific">Chitinophaga agri</name>
    <dbReference type="NCBI Taxonomy" id="2703787"/>
    <lineage>
        <taxon>Bacteria</taxon>
        <taxon>Pseudomonadati</taxon>
        <taxon>Bacteroidota</taxon>
        <taxon>Chitinophagia</taxon>
        <taxon>Chitinophagales</taxon>
        <taxon>Chitinophagaceae</taxon>
        <taxon>Chitinophaga</taxon>
    </lineage>
</organism>
<gene>
    <name evidence="1" type="ORF">GWR21_10080</name>
</gene>
<dbReference type="Proteomes" id="UP000476411">
    <property type="component" value="Chromosome"/>
</dbReference>
<sequence>MNKEFNNAYQGLYETYSSSVSIDSLTDHRKYLGSEMFSLGGERITEASLIQELIDAIDKSVNARHLRADARYFLLVNFHQLIIRPVLEVLGTSRNNLYPNKEFRGFIDDIKSDINTILLNTVTKFGEDISGHAIMEAINRIWTQLRTTRIEIWG</sequence>
<dbReference type="KEGG" id="chih:GWR21_10080"/>
<keyword evidence="2" id="KW-1185">Reference proteome</keyword>
<accession>A0A6B9ZCU4</accession>
<dbReference type="AlphaFoldDB" id="A0A6B9ZCU4"/>
<dbReference type="RefSeq" id="WP_162331620.1">
    <property type="nucleotide sequence ID" value="NZ_CP048113.1"/>
</dbReference>
<evidence type="ECO:0000313" key="1">
    <source>
        <dbReference type="EMBL" id="QHS59926.1"/>
    </source>
</evidence>
<dbReference type="EMBL" id="CP048113">
    <property type="protein sequence ID" value="QHS59926.1"/>
    <property type="molecule type" value="Genomic_DNA"/>
</dbReference>
<reference evidence="1 2" key="1">
    <citation type="submission" date="2020-01" db="EMBL/GenBank/DDBJ databases">
        <title>Complete genome sequence of Chitinophaga sp. H33E-04 isolated from quinoa roots.</title>
        <authorList>
            <person name="Weon H.-Y."/>
            <person name="Lee S.A."/>
        </authorList>
    </citation>
    <scope>NUCLEOTIDE SEQUENCE [LARGE SCALE GENOMIC DNA]</scope>
    <source>
        <strain evidence="1 2">H33E-04</strain>
    </source>
</reference>